<proteinExistence type="inferred from homology"/>
<dbReference type="GO" id="GO:0005737">
    <property type="term" value="C:cytoplasm"/>
    <property type="evidence" value="ECO:0007669"/>
    <property type="project" value="UniProtKB-SubCell"/>
</dbReference>
<evidence type="ECO:0000256" key="1">
    <source>
        <dbReference type="ARBA" id="ARBA00022485"/>
    </source>
</evidence>
<keyword evidence="4 9" id="KW-0949">S-adenosyl-L-methionine</keyword>
<sequence length="283" mass="31961">MTEPRAAMRKPEWLKIKVQGGRPFQEVEALLKALHLNTVCQEANCPNRMECYGKRTATFIILGRNCTRNCTFCNVSRERPDPVDPLEPEHVAAAVRSLKLRHAVITSVTRDDLPDQGAGQFAACVRELRAQCPETTVELLIPDMQGREDLLDVILAERPEVLNHNVETVPALYPRVRPQADFERSLGVLRYAKSKGFKTKSGIMVGLGEREDEVIDVMRRLREGDCDMLTVGQYLQPTARHIAVHEYVTPETFERYRIEALELGFARVASGPFVRSSYKAEAL</sequence>
<dbReference type="EC" id="2.8.1.8" evidence="9"/>
<keyword evidence="2 9" id="KW-0963">Cytoplasm</keyword>
<comment type="pathway">
    <text evidence="9">Protein modification; protein lipoylation via endogenous pathway; protein N(6)-(lipoyl)lysine from octanoyl-[acyl-carrier-protein]: step 2/2.</text>
</comment>
<organism evidence="11 12">
    <name type="scientific">Fretibacterium fastidiosum</name>
    <dbReference type="NCBI Taxonomy" id="651822"/>
    <lineage>
        <taxon>Bacteria</taxon>
        <taxon>Thermotogati</taxon>
        <taxon>Synergistota</taxon>
        <taxon>Synergistia</taxon>
        <taxon>Synergistales</taxon>
        <taxon>Aminobacteriaceae</taxon>
        <taxon>Fretibacterium</taxon>
    </lineage>
</organism>
<dbReference type="InterPro" id="IPR013785">
    <property type="entry name" value="Aldolase_TIM"/>
</dbReference>
<keyword evidence="7 9" id="KW-0411">Iron-sulfur</keyword>
<dbReference type="CDD" id="cd01335">
    <property type="entry name" value="Radical_SAM"/>
    <property type="match status" value="1"/>
</dbReference>
<dbReference type="Proteomes" id="UP000008957">
    <property type="component" value="Chromosome"/>
</dbReference>
<evidence type="ECO:0000256" key="5">
    <source>
        <dbReference type="ARBA" id="ARBA00022723"/>
    </source>
</evidence>
<accession>A0AB94IVX5</accession>
<comment type="subcellular location">
    <subcellularLocation>
        <location evidence="9">Cytoplasm</location>
    </subcellularLocation>
</comment>
<feature type="binding site" evidence="9">
    <location>
        <position position="73"/>
    </location>
    <ligand>
        <name>[4Fe-4S] cluster</name>
        <dbReference type="ChEBI" id="CHEBI:49883"/>
        <label>2</label>
        <note>4Fe-4S-S-AdoMet</note>
    </ligand>
</feature>
<dbReference type="GO" id="GO:0009249">
    <property type="term" value="P:protein lipoylation"/>
    <property type="evidence" value="ECO:0007669"/>
    <property type="project" value="UniProtKB-UniRule"/>
</dbReference>
<reference evidence="12" key="1">
    <citation type="submission" date="2010-03" db="EMBL/GenBank/DDBJ databases">
        <title>The genome sequence of Synergistetes sp. SGP1.</title>
        <authorList>
            <consortium name="metaHIT consortium -- http://www.metahit.eu/"/>
            <person name="Pajon A."/>
            <person name="Turner K."/>
            <person name="Parkhill J."/>
            <person name="Wade W."/>
            <person name="Vartoukian S."/>
        </authorList>
    </citation>
    <scope>NUCLEOTIDE SEQUENCE [LARGE SCALE GENOMIC DNA]</scope>
    <source>
        <strain evidence="12">SGP1</strain>
    </source>
</reference>
<comment type="catalytic activity">
    <reaction evidence="8 9">
        <text>[[Fe-S] cluster scaffold protein carrying a second [4Fe-4S](2+) cluster] + N(6)-octanoyl-L-lysyl-[protein] + 2 oxidized [2Fe-2S]-[ferredoxin] + 2 S-adenosyl-L-methionine + 4 H(+) = [[Fe-S] cluster scaffold protein] + N(6)-[(R)-dihydrolipoyl]-L-lysyl-[protein] + 4 Fe(3+) + 2 hydrogen sulfide + 2 5'-deoxyadenosine + 2 L-methionine + 2 reduced [2Fe-2S]-[ferredoxin]</text>
        <dbReference type="Rhea" id="RHEA:16585"/>
        <dbReference type="Rhea" id="RHEA-COMP:9928"/>
        <dbReference type="Rhea" id="RHEA-COMP:10000"/>
        <dbReference type="Rhea" id="RHEA-COMP:10001"/>
        <dbReference type="Rhea" id="RHEA-COMP:10475"/>
        <dbReference type="Rhea" id="RHEA-COMP:14568"/>
        <dbReference type="Rhea" id="RHEA-COMP:14569"/>
        <dbReference type="ChEBI" id="CHEBI:15378"/>
        <dbReference type="ChEBI" id="CHEBI:17319"/>
        <dbReference type="ChEBI" id="CHEBI:29034"/>
        <dbReference type="ChEBI" id="CHEBI:29919"/>
        <dbReference type="ChEBI" id="CHEBI:33722"/>
        <dbReference type="ChEBI" id="CHEBI:33737"/>
        <dbReference type="ChEBI" id="CHEBI:33738"/>
        <dbReference type="ChEBI" id="CHEBI:57844"/>
        <dbReference type="ChEBI" id="CHEBI:59789"/>
        <dbReference type="ChEBI" id="CHEBI:78809"/>
        <dbReference type="ChEBI" id="CHEBI:83100"/>
        <dbReference type="EC" id="2.8.1.8"/>
    </reaction>
</comment>
<feature type="binding site" evidence="9">
    <location>
        <position position="40"/>
    </location>
    <ligand>
        <name>[4Fe-4S] cluster</name>
        <dbReference type="ChEBI" id="CHEBI:49883"/>
        <label>1</label>
    </ligand>
</feature>
<dbReference type="NCBIfam" id="NF009544">
    <property type="entry name" value="PRK12928.1"/>
    <property type="match status" value="1"/>
</dbReference>
<feature type="binding site" evidence="9">
    <location>
        <position position="277"/>
    </location>
    <ligand>
        <name>[4Fe-4S] cluster</name>
        <dbReference type="ChEBI" id="CHEBI:49883"/>
        <label>1</label>
    </ligand>
</feature>
<dbReference type="InterPro" id="IPR003698">
    <property type="entry name" value="Lipoyl_synth"/>
</dbReference>
<evidence type="ECO:0000256" key="6">
    <source>
        <dbReference type="ARBA" id="ARBA00023004"/>
    </source>
</evidence>
<dbReference type="GO" id="GO:0051539">
    <property type="term" value="F:4 iron, 4 sulfur cluster binding"/>
    <property type="evidence" value="ECO:0007669"/>
    <property type="project" value="UniProtKB-UniRule"/>
</dbReference>
<dbReference type="InterPro" id="IPR006638">
    <property type="entry name" value="Elp3/MiaA/NifB-like_rSAM"/>
</dbReference>
<evidence type="ECO:0000256" key="8">
    <source>
        <dbReference type="ARBA" id="ARBA00047326"/>
    </source>
</evidence>
<protein>
    <recommendedName>
        <fullName evidence="9">Lipoyl synthase</fullName>
        <ecNumber evidence="9">2.8.1.8</ecNumber>
    </recommendedName>
    <alternativeName>
        <fullName evidence="9">Lip-syn</fullName>
        <shortName evidence="9">LS</shortName>
    </alternativeName>
    <alternativeName>
        <fullName evidence="9">Lipoate synthase</fullName>
    </alternativeName>
    <alternativeName>
        <fullName evidence="9">Lipoic acid synthase</fullName>
    </alternativeName>
    <alternativeName>
        <fullName evidence="9">Sulfur insertion protein LipA</fullName>
    </alternativeName>
</protein>
<keyword evidence="5 9" id="KW-0479">Metal-binding</keyword>
<dbReference type="Pfam" id="PF04055">
    <property type="entry name" value="Radical_SAM"/>
    <property type="match status" value="1"/>
</dbReference>
<gene>
    <name evidence="9" type="primary">lipA</name>
    <name evidence="11" type="ORF">SY1_04200</name>
</gene>
<evidence type="ECO:0000256" key="2">
    <source>
        <dbReference type="ARBA" id="ARBA00022490"/>
    </source>
</evidence>
<dbReference type="RefSeq" id="WP_015556021.1">
    <property type="nucleotide sequence ID" value="NC_021038.1"/>
</dbReference>
<keyword evidence="6 9" id="KW-0408">Iron</keyword>
<dbReference type="InterPro" id="IPR007197">
    <property type="entry name" value="rSAM"/>
</dbReference>
<dbReference type="Pfam" id="PF16881">
    <property type="entry name" value="LIAS_N"/>
    <property type="match status" value="1"/>
</dbReference>
<feature type="binding site" evidence="9">
    <location>
        <position position="66"/>
    </location>
    <ligand>
        <name>[4Fe-4S] cluster</name>
        <dbReference type="ChEBI" id="CHEBI:49883"/>
        <label>2</label>
        <note>4Fe-4S-S-AdoMet</note>
    </ligand>
</feature>
<evidence type="ECO:0000313" key="11">
    <source>
        <dbReference type="EMBL" id="CBL27874.1"/>
    </source>
</evidence>
<name>A0AB94IVX5_9BACT</name>
<dbReference type="FunFam" id="3.20.20.70:FF:000040">
    <property type="entry name" value="Lipoyl synthase"/>
    <property type="match status" value="1"/>
</dbReference>
<evidence type="ECO:0000313" key="12">
    <source>
        <dbReference type="Proteomes" id="UP000008957"/>
    </source>
</evidence>
<evidence type="ECO:0000256" key="9">
    <source>
        <dbReference type="HAMAP-Rule" id="MF_00206"/>
    </source>
</evidence>
<dbReference type="HAMAP" id="MF_00206">
    <property type="entry name" value="Lipoyl_synth"/>
    <property type="match status" value="1"/>
</dbReference>
<reference evidence="11 12" key="2">
    <citation type="submission" date="2010-03" db="EMBL/GenBank/DDBJ databases">
        <authorList>
            <person name="Pajon A."/>
        </authorList>
    </citation>
    <scope>NUCLEOTIDE SEQUENCE [LARGE SCALE GENOMIC DNA]</scope>
    <source>
        <strain evidence="11 12">SGP1</strain>
    </source>
</reference>
<dbReference type="SFLD" id="SFLDG01058">
    <property type="entry name" value="lipoyl_synthase_like"/>
    <property type="match status" value="1"/>
</dbReference>
<dbReference type="EMBL" id="FP929056">
    <property type="protein sequence ID" value="CBL27874.1"/>
    <property type="molecule type" value="Genomic_DNA"/>
</dbReference>
<evidence type="ECO:0000256" key="4">
    <source>
        <dbReference type="ARBA" id="ARBA00022691"/>
    </source>
</evidence>
<keyword evidence="1 9" id="KW-0004">4Fe-4S</keyword>
<dbReference type="PANTHER" id="PTHR10949:SF0">
    <property type="entry name" value="LIPOYL SYNTHASE, MITOCHONDRIAL"/>
    <property type="match status" value="1"/>
</dbReference>
<feature type="domain" description="Radical SAM core" evidence="10">
    <location>
        <begin position="52"/>
        <end position="266"/>
    </location>
</feature>
<dbReference type="SMART" id="SM00729">
    <property type="entry name" value="Elp3"/>
    <property type="match status" value="1"/>
</dbReference>
<dbReference type="NCBIfam" id="TIGR00510">
    <property type="entry name" value="lipA"/>
    <property type="match status" value="1"/>
</dbReference>
<dbReference type="Gene3D" id="3.20.20.70">
    <property type="entry name" value="Aldolase class I"/>
    <property type="match status" value="1"/>
</dbReference>
<dbReference type="AlphaFoldDB" id="A0AB94IVX5"/>
<dbReference type="GO" id="GO:0016992">
    <property type="term" value="F:lipoate synthase activity"/>
    <property type="evidence" value="ECO:0007669"/>
    <property type="project" value="UniProtKB-UniRule"/>
</dbReference>
<comment type="function">
    <text evidence="9">Catalyzes the radical-mediated insertion of two sulfur atoms into the C-6 and C-8 positions of the octanoyl moiety bound to the lipoyl domains of lipoate-dependent enzymes, thereby converting the octanoylated domains into lipoylated derivatives.</text>
</comment>
<evidence type="ECO:0000256" key="3">
    <source>
        <dbReference type="ARBA" id="ARBA00022679"/>
    </source>
</evidence>
<dbReference type="SUPFAM" id="SSF102114">
    <property type="entry name" value="Radical SAM enzymes"/>
    <property type="match status" value="1"/>
</dbReference>
<dbReference type="PROSITE" id="PS51918">
    <property type="entry name" value="RADICAL_SAM"/>
    <property type="match status" value="1"/>
</dbReference>
<dbReference type="KEGG" id="sbr:SY1_04200"/>
<dbReference type="PIRSF" id="PIRSF005963">
    <property type="entry name" value="Lipoyl_synth"/>
    <property type="match status" value="1"/>
</dbReference>
<comment type="similarity">
    <text evidence="9">Belongs to the radical SAM superfamily. Lipoyl synthase family.</text>
</comment>
<dbReference type="InterPro" id="IPR031691">
    <property type="entry name" value="LIAS_N"/>
</dbReference>
<evidence type="ECO:0000259" key="10">
    <source>
        <dbReference type="PROSITE" id="PS51918"/>
    </source>
</evidence>
<dbReference type="SFLD" id="SFLDS00029">
    <property type="entry name" value="Radical_SAM"/>
    <property type="match status" value="1"/>
</dbReference>
<dbReference type="InterPro" id="IPR058240">
    <property type="entry name" value="rSAM_sf"/>
</dbReference>
<dbReference type="GO" id="GO:0046872">
    <property type="term" value="F:metal ion binding"/>
    <property type="evidence" value="ECO:0007669"/>
    <property type="project" value="UniProtKB-KW"/>
</dbReference>
<keyword evidence="12" id="KW-1185">Reference proteome</keyword>
<feature type="binding site" evidence="9">
    <location>
        <position position="51"/>
    </location>
    <ligand>
        <name>[4Fe-4S] cluster</name>
        <dbReference type="ChEBI" id="CHEBI:49883"/>
        <label>1</label>
    </ligand>
</feature>
<dbReference type="SFLD" id="SFLDF00271">
    <property type="entry name" value="lipoyl_synthase"/>
    <property type="match status" value="1"/>
</dbReference>
<dbReference type="PANTHER" id="PTHR10949">
    <property type="entry name" value="LIPOYL SYNTHASE"/>
    <property type="match status" value="1"/>
</dbReference>
<dbReference type="NCBIfam" id="NF004019">
    <property type="entry name" value="PRK05481.1"/>
    <property type="match status" value="1"/>
</dbReference>
<feature type="binding site" evidence="9">
    <location>
        <position position="70"/>
    </location>
    <ligand>
        <name>[4Fe-4S] cluster</name>
        <dbReference type="ChEBI" id="CHEBI:49883"/>
        <label>2</label>
        <note>4Fe-4S-S-AdoMet</note>
    </ligand>
</feature>
<feature type="binding site" evidence="9">
    <location>
        <position position="45"/>
    </location>
    <ligand>
        <name>[4Fe-4S] cluster</name>
        <dbReference type="ChEBI" id="CHEBI:49883"/>
        <label>1</label>
    </ligand>
</feature>
<evidence type="ECO:0000256" key="7">
    <source>
        <dbReference type="ARBA" id="ARBA00023014"/>
    </source>
</evidence>
<keyword evidence="3 9" id="KW-0808">Transferase</keyword>
<comment type="cofactor">
    <cofactor evidence="9">
        <name>[4Fe-4S] cluster</name>
        <dbReference type="ChEBI" id="CHEBI:49883"/>
    </cofactor>
    <text evidence="9">Binds 2 [4Fe-4S] clusters per subunit. One cluster is coordinated with 3 cysteines and an exchangeable S-adenosyl-L-methionine.</text>
</comment>